<keyword evidence="2 7" id="KW-0349">Heme</keyword>
<proteinExistence type="inferred from homology"/>
<keyword evidence="9" id="KW-1185">Reference proteome</keyword>
<dbReference type="InterPro" id="IPR036396">
    <property type="entry name" value="Cyt_P450_sf"/>
</dbReference>
<evidence type="ECO:0000256" key="3">
    <source>
        <dbReference type="ARBA" id="ARBA00022723"/>
    </source>
</evidence>
<dbReference type="PANTHER" id="PTHR46696:SF1">
    <property type="entry name" value="CYTOCHROME P450 YJIB-RELATED"/>
    <property type="match status" value="1"/>
</dbReference>
<comment type="similarity">
    <text evidence="1 7">Belongs to the cytochrome P450 family.</text>
</comment>
<reference evidence="8 9" key="1">
    <citation type="submission" date="2018-10" db="EMBL/GenBank/DDBJ databases">
        <title>Isolation from soil.</title>
        <authorList>
            <person name="Hu J."/>
        </authorList>
    </citation>
    <scope>NUCLEOTIDE SEQUENCE [LARGE SCALE GENOMIC DNA]</scope>
    <source>
        <strain evidence="8 9">NEAU-Ht49</strain>
    </source>
</reference>
<dbReference type="GO" id="GO:0004497">
    <property type="term" value="F:monooxygenase activity"/>
    <property type="evidence" value="ECO:0007669"/>
    <property type="project" value="UniProtKB-KW"/>
</dbReference>
<comment type="caution">
    <text evidence="8">The sequence shown here is derived from an EMBL/GenBank/DDBJ whole genome shotgun (WGS) entry which is preliminary data.</text>
</comment>
<protein>
    <submittedName>
        <fullName evidence="8">Cytochrome P450</fullName>
    </submittedName>
</protein>
<evidence type="ECO:0000256" key="4">
    <source>
        <dbReference type="ARBA" id="ARBA00023002"/>
    </source>
</evidence>
<accession>A0A3M2M0E2</accession>
<dbReference type="GO" id="GO:0016705">
    <property type="term" value="F:oxidoreductase activity, acting on paired donors, with incorporation or reduction of molecular oxygen"/>
    <property type="evidence" value="ECO:0007669"/>
    <property type="project" value="InterPro"/>
</dbReference>
<dbReference type="InterPro" id="IPR017972">
    <property type="entry name" value="Cyt_P450_CS"/>
</dbReference>
<evidence type="ECO:0000256" key="7">
    <source>
        <dbReference type="RuleBase" id="RU000461"/>
    </source>
</evidence>
<organism evidence="8 9">
    <name type="scientific">Actinomadura harenae</name>
    <dbReference type="NCBI Taxonomy" id="2483351"/>
    <lineage>
        <taxon>Bacteria</taxon>
        <taxon>Bacillati</taxon>
        <taxon>Actinomycetota</taxon>
        <taxon>Actinomycetes</taxon>
        <taxon>Streptosporangiales</taxon>
        <taxon>Thermomonosporaceae</taxon>
        <taxon>Actinomadura</taxon>
    </lineage>
</organism>
<dbReference type="AlphaFoldDB" id="A0A3M2M0E2"/>
<dbReference type="RefSeq" id="WP_122195593.1">
    <property type="nucleotide sequence ID" value="NZ_JBHSKC010000017.1"/>
</dbReference>
<evidence type="ECO:0000256" key="2">
    <source>
        <dbReference type="ARBA" id="ARBA00022617"/>
    </source>
</evidence>
<dbReference type="EMBL" id="RFFG01000029">
    <property type="protein sequence ID" value="RMI42956.1"/>
    <property type="molecule type" value="Genomic_DNA"/>
</dbReference>
<sequence>MMHEPHGIQRGHDIHGTPQWLVTRYDWGEELLTDERLHNDMDRWARPEQLRASWLAMDVRPKLGRLMLFTDDPDHARLRRLIAPAFTARRTQAVHALVQEEADRLLHTLGCAGGTTDLVEDFAYPFSIAVLCRMAGFPEDFERAYRRRRLFTAGITSVPVGSPERDVNAANHRELVALLEDVIEEKRRRPTADLVTGLVEAEGRPDGLSHDELTSALGQLVIAGMESVARFLAQAFLVLLDHPEQLADLRADPGLVHTATDELIRFITPNRQASPRYPTMPLDVCGVTLQPGDKVCVMLRDANRDPLRFTDPERLDLRRDEGPHLAFGRGVHHCPGAPLAALEGQIAITSLLRELPGLRLAVPREDVDTQDHLPILGGPVAVPVTWRR</sequence>
<name>A0A3M2M0E2_9ACTN</name>
<evidence type="ECO:0000313" key="8">
    <source>
        <dbReference type="EMBL" id="RMI42956.1"/>
    </source>
</evidence>
<dbReference type="GO" id="GO:0020037">
    <property type="term" value="F:heme binding"/>
    <property type="evidence" value="ECO:0007669"/>
    <property type="project" value="InterPro"/>
</dbReference>
<dbReference type="SUPFAM" id="SSF48264">
    <property type="entry name" value="Cytochrome P450"/>
    <property type="match status" value="1"/>
</dbReference>
<dbReference type="PRINTS" id="PR00359">
    <property type="entry name" value="BP450"/>
</dbReference>
<evidence type="ECO:0000256" key="5">
    <source>
        <dbReference type="ARBA" id="ARBA00023004"/>
    </source>
</evidence>
<dbReference type="Gene3D" id="1.10.630.10">
    <property type="entry name" value="Cytochrome P450"/>
    <property type="match status" value="1"/>
</dbReference>
<dbReference type="FunFam" id="1.10.630.10:FF:000018">
    <property type="entry name" value="Cytochrome P450 monooxygenase"/>
    <property type="match status" value="1"/>
</dbReference>
<evidence type="ECO:0000313" key="9">
    <source>
        <dbReference type="Proteomes" id="UP000282674"/>
    </source>
</evidence>
<dbReference type="OrthoDB" id="54272at2"/>
<dbReference type="PANTHER" id="PTHR46696">
    <property type="entry name" value="P450, PUTATIVE (EUROFUNG)-RELATED"/>
    <property type="match status" value="1"/>
</dbReference>
<dbReference type="Pfam" id="PF00067">
    <property type="entry name" value="p450"/>
    <property type="match status" value="1"/>
</dbReference>
<dbReference type="Proteomes" id="UP000282674">
    <property type="component" value="Unassembled WGS sequence"/>
</dbReference>
<keyword evidence="5 7" id="KW-0408">Iron</keyword>
<keyword evidence="6 7" id="KW-0503">Monooxygenase</keyword>
<gene>
    <name evidence="8" type="ORF">EBO15_18215</name>
</gene>
<evidence type="ECO:0000256" key="1">
    <source>
        <dbReference type="ARBA" id="ARBA00010617"/>
    </source>
</evidence>
<dbReference type="InterPro" id="IPR001128">
    <property type="entry name" value="Cyt_P450"/>
</dbReference>
<keyword evidence="4 7" id="KW-0560">Oxidoreductase</keyword>
<dbReference type="InterPro" id="IPR002397">
    <property type="entry name" value="Cyt_P450_B"/>
</dbReference>
<dbReference type="GO" id="GO:0005506">
    <property type="term" value="F:iron ion binding"/>
    <property type="evidence" value="ECO:0007669"/>
    <property type="project" value="InterPro"/>
</dbReference>
<keyword evidence="3 7" id="KW-0479">Metal-binding</keyword>
<dbReference type="PROSITE" id="PS00086">
    <property type="entry name" value="CYTOCHROME_P450"/>
    <property type="match status" value="1"/>
</dbReference>
<evidence type="ECO:0000256" key="6">
    <source>
        <dbReference type="ARBA" id="ARBA00023033"/>
    </source>
</evidence>